<gene>
    <name evidence="2" type="ORF">OCBIM_22004532mg</name>
</gene>
<feature type="transmembrane region" description="Helical" evidence="1">
    <location>
        <begin position="6"/>
        <end position="26"/>
    </location>
</feature>
<sequence>MTNYFIYLFVFYLYEFFFPLPVKWFIQRVKHMRICFKKCTPINFVNFLLF</sequence>
<keyword evidence="1" id="KW-0472">Membrane</keyword>
<protein>
    <submittedName>
        <fullName evidence="2">Uncharacterized protein</fullName>
    </submittedName>
</protein>
<dbReference type="EMBL" id="KQ415805">
    <property type="protein sequence ID" value="KOG00397.1"/>
    <property type="molecule type" value="Genomic_DNA"/>
</dbReference>
<proteinExistence type="predicted"/>
<evidence type="ECO:0000313" key="2">
    <source>
        <dbReference type="EMBL" id="KOG00397.1"/>
    </source>
</evidence>
<keyword evidence="1" id="KW-0812">Transmembrane</keyword>
<dbReference type="AlphaFoldDB" id="A0A0L8IFX7"/>
<keyword evidence="1" id="KW-1133">Transmembrane helix</keyword>
<evidence type="ECO:0000256" key="1">
    <source>
        <dbReference type="SAM" id="Phobius"/>
    </source>
</evidence>
<accession>A0A0L8IFX7</accession>
<organism evidence="2">
    <name type="scientific">Octopus bimaculoides</name>
    <name type="common">California two-spotted octopus</name>
    <dbReference type="NCBI Taxonomy" id="37653"/>
    <lineage>
        <taxon>Eukaryota</taxon>
        <taxon>Metazoa</taxon>
        <taxon>Spiralia</taxon>
        <taxon>Lophotrochozoa</taxon>
        <taxon>Mollusca</taxon>
        <taxon>Cephalopoda</taxon>
        <taxon>Coleoidea</taxon>
        <taxon>Octopodiformes</taxon>
        <taxon>Octopoda</taxon>
        <taxon>Incirrata</taxon>
        <taxon>Octopodidae</taxon>
        <taxon>Octopus</taxon>
    </lineage>
</organism>
<name>A0A0L8IFX7_OCTBM</name>
<reference evidence="2" key="1">
    <citation type="submission" date="2015-07" db="EMBL/GenBank/DDBJ databases">
        <title>MeaNS - Measles Nucleotide Surveillance Program.</title>
        <authorList>
            <person name="Tran T."/>
            <person name="Druce J."/>
        </authorList>
    </citation>
    <scope>NUCLEOTIDE SEQUENCE</scope>
    <source>
        <strain evidence="2">UCB-OBI-ISO-001</strain>
        <tissue evidence="2">Gonad</tissue>
    </source>
</reference>